<evidence type="ECO:0000313" key="1">
    <source>
        <dbReference type="EMBL" id="VDZ60556.1"/>
    </source>
</evidence>
<dbReference type="EMBL" id="LR134117">
    <property type="protein sequence ID" value="VDZ60556.1"/>
    <property type="molecule type" value="Genomic_DNA"/>
</dbReference>
<name>A0A3S4HRS7_SEROD</name>
<dbReference type="AlphaFoldDB" id="A0A3S4HRS7"/>
<dbReference type="KEGG" id="sof:NCTC11214_03452"/>
<sequence length="30" mass="3441">MGALYILVLSPKSTILLLIYTRESRFKSNL</sequence>
<protein>
    <submittedName>
        <fullName evidence="1">Uncharacterized protein</fullName>
    </submittedName>
</protein>
<proteinExistence type="predicted"/>
<evidence type="ECO:0000313" key="2">
    <source>
        <dbReference type="Proteomes" id="UP000281391"/>
    </source>
</evidence>
<accession>A0A3S4HRS7</accession>
<organism evidence="1 2">
    <name type="scientific">Serratia odorifera</name>
    <dbReference type="NCBI Taxonomy" id="618"/>
    <lineage>
        <taxon>Bacteria</taxon>
        <taxon>Pseudomonadati</taxon>
        <taxon>Pseudomonadota</taxon>
        <taxon>Gammaproteobacteria</taxon>
        <taxon>Enterobacterales</taxon>
        <taxon>Yersiniaceae</taxon>
        <taxon>Serratia</taxon>
    </lineage>
</organism>
<gene>
    <name evidence="1" type="ORF">NCTC11214_03452</name>
</gene>
<dbReference type="Proteomes" id="UP000281391">
    <property type="component" value="Chromosome"/>
</dbReference>
<reference evidence="1 2" key="1">
    <citation type="submission" date="2018-12" db="EMBL/GenBank/DDBJ databases">
        <authorList>
            <consortium name="Pathogen Informatics"/>
        </authorList>
    </citation>
    <scope>NUCLEOTIDE SEQUENCE [LARGE SCALE GENOMIC DNA]</scope>
    <source>
        <strain evidence="1 2">NCTC11214</strain>
    </source>
</reference>